<name>A0A6N4WBL4_9MYCO</name>
<dbReference type="Proteomes" id="UP000467249">
    <property type="component" value="Chromosome"/>
</dbReference>
<proteinExistence type="predicted"/>
<protein>
    <recommendedName>
        <fullName evidence="1">Acyl-CoA thioesterase-like N-terminal HotDog domain-containing protein</fullName>
    </recommendedName>
</protein>
<evidence type="ECO:0000259" key="1">
    <source>
        <dbReference type="Pfam" id="PF13622"/>
    </source>
</evidence>
<reference evidence="2 3" key="1">
    <citation type="journal article" date="2019" name="Emerg. Microbes Infect.">
        <title>Comprehensive subspecies identification of 175 nontuberculous mycobacteria species based on 7547 genomic profiles.</title>
        <authorList>
            <person name="Matsumoto Y."/>
            <person name="Kinjo T."/>
            <person name="Motooka D."/>
            <person name="Nabeya D."/>
            <person name="Jung N."/>
            <person name="Uechi K."/>
            <person name="Horii T."/>
            <person name="Iida T."/>
            <person name="Fujita J."/>
            <person name="Nakamura S."/>
        </authorList>
    </citation>
    <scope>NUCLEOTIDE SEQUENCE [LARGE SCALE GENOMIC DNA]</scope>
    <source>
        <strain evidence="2 3">JCM 30275</strain>
    </source>
</reference>
<keyword evidence="3" id="KW-1185">Reference proteome</keyword>
<gene>
    <name evidence="2" type="ORF">MANY_37660</name>
</gene>
<evidence type="ECO:0000313" key="3">
    <source>
        <dbReference type="Proteomes" id="UP000467249"/>
    </source>
</evidence>
<organism evidence="2 3">
    <name type="scientific">Mycolicibacterium anyangense</name>
    <dbReference type="NCBI Taxonomy" id="1431246"/>
    <lineage>
        <taxon>Bacteria</taxon>
        <taxon>Bacillati</taxon>
        <taxon>Actinomycetota</taxon>
        <taxon>Actinomycetes</taxon>
        <taxon>Mycobacteriales</taxon>
        <taxon>Mycobacteriaceae</taxon>
        <taxon>Mycolicibacterium</taxon>
    </lineage>
</organism>
<dbReference type="InterPro" id="IPR029069">
    <property type="entry name" value="HotDog_dom_sf"/>
</dbReference>
<dbReference type="RefSeq" id="WP_163805588.1">
    <property type="nucleotide sequence ID" value="NZ_AP022620.1"/>
</dbReference>
<dbReference type="InterPro" id="IPR042171">
    <property type="entry name" value="Acyl-CoA_hotdog"/>
</dbReference>
<dbReference type="KEGG" id="many:MANY_37660"/>
<dbReference type="InterPro" id="IPR049449">
    <property type="entry name" value="TesB_ACOT8-like_N"/>
</dbReference>
<feature type="domain" description="Acyl-CoA thioesterase-like N-terminal HotDog" evidence="1">
    <location>
        <begin position="31"/>
        <end position="110"/>
    </location>
</feature>
<dbReference type="Gene3D" id="2.40.160.210">
    <property type="entry name" value="Acyl-CoA thioesterase, double hotdog domain"/>
    <property type="match status" value="1"/>
</dbReference>
<dbReference type="AlphaFoldDB" id="A0A6N4WBL4"/>
<dbReference type="EMBL" id="AP022620">
    <property type="protein sequence ID" value="BBZ78429.1"/>
    <property type="molecule type" value="Genomic_DNA"/>
</dbReference>
<dbReference type="Pfam" id="PF13622">
    <property type="entry name" value="4HBT_3"/>
    <property type="match status" value="1"/>
</dbReference>
<evidence type="ECO:0000313" key="2">
    <source>
        <dbReference type="EMBL" id="BBZ78429.1"/>
    </source>
</evidence>
<accession>A0A6N4WBL4</accession>
<dbReference type="SUPFAM" id="SSF54637">
    <property type="entry name" value="Thioesterase/thiol ester dehydrase-isomerase"/>
    <property type="match status" value="1"/>
</dbReference>
<sequence>MANSGSTSTAPPAYFALDGDILLPDPSCQGPWGPTISGHVVGGVLARALENAGQRDDFQPARITVDLLKPTAIAPLQIRTSVQREGRRIRLVDAEVVQNDVVVSRASGVFVRPGDQHVGDIWSSDIQMPPMPPDPGPLPDDLPMFVWGYGGEGSSGGEFGFAQWHCGGPKYIWIRQRRPLVTGEALSPFVEATMAADATSALTHWGTQGLQYINLDYTLSLTRLPKGPNIGMAAVVHTSHDGIASGTAAVFDEYGPIGNAMAVALVNPVEAFRPGTMR</sequence>